<dbReference type="GO" id="GO:0006508">
    <property type="term" value="P:proteolysis"/>
    <property type="evidence" value="ECO:0007669"/>
    <property type="project" value="InterPro"/>
</dbReference>
<dbReference type="GO" id="GO:0008234">
    <property type="term" value="F:cysteine-type peptidase activity"/>
    <property type="evidence" value="ECO:0007669"/>
    <property type="project" value="InterPro"/>
</dbReference>
<dbReference type="InterPro" id="IPR002105">
    <property type="entry name" value="Dockerin_1_rpt"/>
</dbReference>
<dbReference type="InterPro" id="IPR036439">
    <property type="entry name" value="Dockerin_dom_sf"/>
</dbReference>
<dbReference type="InterPro" id="IPR016134">
    <property type="entry name" value="Dockerin_dom"/>
</dbReference>
<comment type="caution">
    <text evidence="2">The sequence shown here is derived from an EMBL/GenBank/DDBJ whole genome shotgun (WGS) entry which is preliminary data.</text>
</comment>
<gene>
    <name evidence="2" type="ORF">AMJ44_15000</name>
</gene>
<dbReference type="InterPro" id="IPR018247">
    <property type="entry name" value="EF_Hand_1_Ca_BS"/>
</dbReference>
<dbReference type="Gene3D" id="1.10.1330.10">
    <property type="entry name" value="Dockerin domain"/>
    <property type="match status" value="1"/>
</dbReference>
<organism evidence="2 3">
    <name type="scientific">candidate division WOR-1 bacterium DG_54_3</name>
    <dbReference type="NCBI Taxonomy" id="1703775"/>
    <lineage>
        <taxon>Bacteria</taxon>
        <taxon>Bacillati</taxon>
        <taxon>Saganbacteria</taxon>
    </lineage>
</organism>
<dbReference type="Proteomes" id="UP000051861">
    <property type="component" value="Unassembled WGS sequence"/>
</dbReference>
<dbReference type="PROSITE" id="PS51766">
    <property type="entry name" value="DOCKERIN"/>
    <property type="match status" value="1"/>
</dbReference>
<dbReference type="SUPFAM" id="SSF63446">
    <property type="entry name" value="Type I dockerin domain"/>
    <property type="match status" value="1"/>
</dbReference>
<evidence type="ECO:0000313" key="3">
    <source>
        <dbReference type="Proteomes" id="UP000051861"/>
    </source>
</evidence>
<dbReference type="InterPro" id="IPR001769">
    <property type="entry name" value="Gingipain"/>
</dbReference>
<dbReference type="Pfam" id="PF01364">
    <property type="entry name" value="Peptidase_C25"/>
    <property type="match status" value="1"/>
</dbReference>
<feature type="domain" description="Dockerin" evidence="1">
    <location>
        <begin position="445"/>
        <end position="509"/>
    </location>
</feature>
<reference evidence="2 3" key="1">
    <citation type="journal article" date="2015" name="Microbiome">
        <title>Genomic resolution of linkages in carbon, nitrogen, and sulfur cycling among widespread estuary sediment bacteria.</title>
        <authorList>
            <person name="Baker B.J."/>
            <person name="Lazar C.S."/>
            <person name="Teske A.P."/>
            <person name="Dick G.J."/>
        </authorList>
    </citation>
    <scope>NUCLEOTIDE SEQUENCE [LARGE SCALE GENOMIC DNA]</scope>
    <source>
        <strain evidence="2">DG_54_3</strain>
    </source>
</reference>
<name>A0A0S7XKB8_UNCSA</name>
<evidence type="ECO:0000313" key="2">
    <source>
        <dbReference type="EMBL" id="KPJ62887.1"/>
    </source>
</evidence>
<dbReference type="EMBL" id="LIZX01000253">
    <property type="protein sequence ID" value="KPJ62887.1"/>
    <property type="molecule type" value="Genomic_DNA"/>
</dbReference>
<evidence type="ECO:0000259" key="1">
    <source>
        <dbReference type="PROSITE" id="PS51766"/>
    </source>
</evidence>
<dbReference type="GO" id="GO:0000272">
    <property type="term" value="P:polysaccharide catabolic process"/>
    <property type="evidence" value="ECO:0007669"/>
    <property type="project" value="InterPro"/>
</dbReference>
<dbReference type="GO" id="GO:0004553">
    <property type="term" value="F:hydrolase activity, hydrolyzing O-glycosyl compounds"/>
    <property type="evidence" value="ECO:0007669"/>
    <property type="project" value="InterPro"/>
</dbReference>
<sequence>MCIKKPVNRLNGYQDKERRMKKTLTVILTVSLMGLVSGYVYAQSGFDYKKVNLLRWMDPYRNPISYQEYKEGRGFASEFNARRIYSGNKGDTPICIVINSLLRVSIQSSFSVFVADLENEGHIPNVYTVVNNGDEVALKDILISEWNSRNIAGAILIGDLPIAWYEMTEPPDWGGAHVEFPIDLFFMDLDGDWIDQDYDDLYDDHQHGSGDMEADIWVGRLLASNLTEHGASEVSMMNNYFDKNHRYRTGQFRLMDKALAYIDNDWCTSGWEYDVGLAYPTTDAVTDVYQTNREDYIQRVREATNNQYENLLICSHSSPWAHYLYWGTGPYEYSLFHNTEIEDIDVQILFYNLFACSNCRYVEDMGNWYIFQSTYGLLSVGSTKTGSMLCFYDYYDPLGDGASFGEAFLSWCVNDIETCAEDWSRAWFYGMTLLGDPTLKLSRFMATPTGDVNQDGVIDLTDVLFLINYLYKGGTAPDPLRLGDVTADCAVDLNDVLSLINYLYKGGPAPGEGCA</sequence>
<accession>A0A0S7XKB8</accession>
<dbReference type="AlphaFoldDB" id="A0A0S7XKB8"/>
<dbReference type="PROSITE" id="PS00018">
    <property type="entry name" value="EF_HAND_1"/>
    <property type="match status" value="1"/>
</dbReference>
<protein>
    <recommendedName>
        <fullName evidence="1">Dockerin domain-containing protein</fullName>
    </recommendedName>
</protein>
<dbReference type="CDD" id="cd14256">
    <property type="entry name" value="Dockerin_I"/>
    <property type="match status" value="1"/>
</dbReference>
<dbReference type="Pfam" id="PF00404">
    <property type="entry name" value="Dockerin_1"/>
    <property type="match status" value="1"/>
</dbReference>
<proteinExistence type="predicted"/>